<dbReference type="Gene3D" id="2.40.160.20">
    <property type="match status" value="1"/>
</dbReference>
<dbReference type="OrthoDB" id="5727575at2"/>
<reference evidence="2 3" key="1">
    <citation type="submission" date="2019-02" db="EMBL/GenBank/DDBJ databases">
        <authorList>
            <person name="Li S.-H."/>
        </authorList>
    </citation>
    <scope>NUCLEOTIDE SEQUENCE [LARGE SCALE GENOMIC DNA]</scope>
    <source>
        <strain evidence="2 3">IMCC14385</strain>
    </source>
</reference>
<dbReference type="InterPro" id="IPR011250">
    <property type="entry name" value="OMP/PagP_B-barrel"/>
</dbReference>
<evidence type="ECO:0000256" key="1">
    <source>
        <dbReference type="SAM" id="SignalP"/>
    </source>
</evidence>
<protein>
    <submittedName>
        <fullName evidence="2">Uncharacterized protein</fullName>
    </submittedName>
</protein>
<accession>A0A5P9NNQ1</accession>
<keyword evidence="3" id="KW-1185">Reference proteome</keyword>
<evidence type="ECO:0000313" key="3">
    <source>
        <dbReference type="Proteomes" id="UP000326287"/>
    </source>
</evidence>
<name>A0A5P9NNQ1_9GAMM</name>
<dbReference type="KEGG" id="halc:EY643_17390"/>
<organism evidence="2 3">
    <name type="scientific">Halioglobus maricola</name>
    <dbReference type="NCBI Taxonomy" id="2601894"/>
    <lineage>
        <taxon>Bacteria</taxon>
        <taxon>Pseudomonadati</taxon>
        <taxon>Pseudomonadota</taxon>
        <taxon>Gammaproteobacteria</taxon>
        <taxon>Cellvibrionales</taxon>
        <taxon>Halieaceae</taxon>
        <taxon>Halioglobus</taxon>
    </lineage>
</organism>
<evidence type="ECO:0000313" key="2">
    <source>
        <dbReference type="EMBL" id="QFU77289.1"/>
    </source>
</evidence>
<dbReference type="AlphaFoldDB" id="A0A5P9NNQ1"/>
<sequence>MDAGKQLMKPIKAIALSTVLLGLAAPAIQAEEDTEYAPLYQGFLGNLQLDDQSASWDELDGENAEIEFPSSILGGGLEAEYAWGGSSTWRWGFNPGGSVSWKSSDTRVSGTIGGENGAVIRFDLDNGLFLGEMHLGAYVRGGLARKLSAYAGAGPMLMYGKLELEDEEVVAPTGTVVITGSEASDWDVGYYARAGLDYRYAKGKYLGLGVRYMSAELDFSDTVGPVDIEGPQFVVTFSTKL</sequence>
<feature type="signal peptide" evidence="1">
    <location>
        <begin position="1"/>
        <end position="30"/>
    </location>
</feature>
<dbReference type="Proteomes" id="UP000326287">
    <property type="component" value="Chromosome"/>
</dbReference>
<gene>
    <name evidence="2" type="ORF">EY643_17390</name>
</gene>
<keyword evidence="1" id="KW-0732">Signal</keyword>
<feature type="chain" id="PRO_5024898368" evidence="1">
    <location>
        <begin position="31"/>
        <end position="241"/>
    </location>
</feature>
<proteinExistence type="predicted"/>
<dbReference type="EMBL" id="CP036422">
    <property type="protein sequence ID" value="QFU77289.1"/>
    <property type="molecule type" value="Genomic_DNA"/>
</dbReference>
<dbReference type="SUPFAM" id="SSF56925">
    <property type="entry name" value="OMPA-like"/>
    <property type="match status" value="1"/>
</dbReference>